<dbReference type="Proteomes" id="UP000027265">
    <property type="component" value="Unassembled WGS sequence"/>
</dbReference>
<reference evidence="2" key="1">
    <citation type="journal article" date="2014" name="Proc. Natl. Acad. Sci. U.S.A.">
        <title>Extensive sampling of basidiomycete genomes demonstrates inadequacy of the white-rot/brown-rot paradigm for wood decay fungi.</title>
        <authorList>
            <person name="Riley R."/>
            <person name="Salamov A.A."/>
            <person name="Brown D.W."/>
            <person name="Nagy L.G."/>
            <person name="Floudas D."/>
            <person name="Held B.W."/>
            <person name="Levasseur A."/>
            <person name="Lombard V."/>
            <person name="Morin E."/>
            <person name="Otillar R."/>
            <person name="Lindquist E.A."/>
            <person name="Sun H."/>
            <person name="LaButti K.M."/>
            <person name="Schmutz J."/>
            <person name="Jabbour D."/>
            <person name="Luo H."/>
            <person name="Baker S.E."/>
            <person name="Pisabarro A.G."/>
            <person name="Walton J.D."/>
            <person name="Blanchette R.A."/>
            <person name="Henrissat B."/>
            <person name="Martin F."/>
            <person name="Cullen D."/>
            <person name="Hibbett D.S."/>
            <person name="Grigoriev I.V."/>
        </authorList>
    </citation>
    <scope>NUCLEOTIDE SEQUENCE [LARGE SCALE GENOMIC DNA]</scope>
    <source>
        <strain evidence="2">MUCL 33604</strain>
    </source>
</reference>
<accession>A0A067QDU6</accession>
<sequence>SYIFRKFIRNYKSQSKKTWSWGLVSQQEAQVQKHARVYAQCRQALVHLRAPDALLEKYRVLEKSDCRVTTGIIDDHQRRGTRNTVLPWIWSI</sequence>
<gene>
    <name evidence="1" type="ORF">JAAARDRAFT_87353</name>
</gene>
<dbReference type="EMBL" id="KL197709">
    <property type="protein sequence ID" value="KDQ65233.1"/>
    <property type="molecule type" value="Genomic_DNA"/>
</dbReference>
<protein>
    <submittedName>
        <fullName evidence="1">Uncharacterized protein</fullName>
    </submittedName>
</protein>
<evidence type="ECO:0000313" key="1">
    <source>
        <dbReference type="EMBL" id="KDQ65233.1"/>
    </source>
</evidence>
<organism evidence="1 2">
    <name type="scientific">Jaapia argillacea MUCL 33604</name>
    <dbReference type="NCBI Taxonomy" id="933084"/>
    <lineage>
        <taxon>Eukaryota</taxon>
        <taxon>Fungi</taxon>
        <taxon>Dikarya</taxon>
        <taxon>Basidiomycota</taxon>
        <taxon>Agaricomycotina</taxon>
        <taxon>Agaricomycetes</taxon>
        <taxon>Agaricomycetidae</taxon>
        <taxon>Jaapiales</taxon>
        <taxon>Jaapiaceae</taxon>
        <taxon>Jaapia</taxon>
    </lineage>
</organism>
<dbReference type="OrthoDB" id="3265433at2759"/>
<feature type="non-terminal residue" evidence="1">
    <location>
        <position position="92"/>
    </location>
</feature>
<evidence type="ECO:0000313" key="2">
    <source>
        <dbReference type="Proteomes" id="UP000027265"/>
    </source>
</evidence>
<keyword evidence="2" id="KW-1185">Reference proteome</keyword>
<proteinExistence type="predicted"/>
<dbReference type="InParanoid" id="A0A067QDU6"/>
<feature type="non-terminal residue" evidence="1">
    <location>
        <position position="1"/>
    </location>
</feature>
<dbReference type="HOGENOM" id="CLU_003703_9_2_1"/>
<dbReference type="AlphaFoldDB" id="A0A067QDU6"/>
<name>A0A067QDU6_9AGAM</name>